<dbReference type="AlphaFoldDB" id="A0AAV4WN73"/>
<protein>
    <submittedName>
        <fullName evidence="4">Transcription elongation factor SPT6</fullName>
    </submittedName>
</protein>
<dbReference type="PANTHER" id="PTHR10145:SF6">
    <property type="entry name" value="TRANSCRIPTION ELONGATION FACTOR SPT6"/>
    <property type="match status" value="1"/>
</dbReference>
<dbReference type="Pfam" id="PF14639">
    <property type="entry name" value="YqgF"/>
    <property type="match status" value="1"/>
</dbReference>
<evidence type="ECO:0000313" key="4">
    <source>
        <dbReference type="EMBL" id="GIY82998.1"/>
    </source>
</evidence>
<dbReference type="GO" id="GO:0008023">
    <property type="term" value="C:transcription elongation factor complex"/>
    <property type="evidence" value="ECO:0007669"/>
    <property type="project" value="TreeGrafter"/>
</dbReference>
<dbReference type="GO" id="GO:0031491">
    <property type="term" value="F:nucleosome binding"/>
    <property type="evidence" value="ECO:0007669"/>
    <property type="project" value="TreeGrafter"/>
</dbReference>
<dbReference type="Proteomes" id="UP001054945">
    <property type="component" value="Unassembled WGS sequence"/>
</dbReference>
<proteinExistence type="inferred from homology"/>
<dbReference type="InterPro" id="IPR028231">
    <property type="entry name" value="Spt6_YqgF"/>
</dbReference>
<dbReference type="SUPFAM" id="SSF53098">
    <property type="entry name" value="Ribonuclease H-like"/>
    <property type="match status" value="1"/>
</dbReference>
<dbReference type="GO" id="GO:0140673">
    <property type="term" value="P:transcription elongation-coupled chromatin remodeling"/>
    <property type="evidence" value="ECO:0007669"/>
    <property type="project" value="InterPro"/>
</dbReference>
<keyword evidence="4" id="KW-0648">Protein biosynthesis</keyword>
<comment type="similarity">
    <text evidence="1">Belongs to the SPT6 family.</text>
</comment>
<dbReference type="InterPro" id="IPR010994">
    <property type="entry name" value="RuvA_2-like"/>
</dbReference>
<evidence type="ECO:0000256" key="1">
    <source>
        <dbReference type="ARBA" id="ARBA00009253"/>
    </source>
</evidence>
<dbReference type="PANTHER" id="PTHR10145">
    <property type="entry name" value="TRANSCRIPTION ELONGATION FACTOR SPT6"/>
    <property type="match status" value="1"/>
</dbReference>
<name>A0AAV4WN73_CAEEX</name>
<dbReference type="SUPFAM" id="SSF47781">
    <property type="entry name" value="RuvA domain 2-like"/>
    <property type="match status" value="1"/>
</dbReference>
<dbReference type="InterPro" id="IPR032706">
    <property type="entry name" value="Spt6_HHH"/>
</dbReference>
<dbReference type="Gene3D" id="1.10.3500.10">
    <property type="entry name" value="Tex N-terminal region-like"/>
    <property type="match status" value="1"/>
</dbReference>
<dbReference type="InterPro" id="IPR037027">
    <property type="entry name" value="YqgF/RNaseH-like_dom_sf"/>
</dbReference>
<comment type="caution">
    <text evidence="4">The sequence shown here is derived from an EMBL/GenBank/DDBJ whole genome shotgun (WGS) entry which is preliminary data.</text>
</comment>
<dbReference type="InterPro" id="IPR017072">
    <property type="entry name" value="TF_Spt6"/>
</dbReference>
<keyword evidence="5" id="KW-1185">Reference proteome</keyword>
<sequence>MALIKILYPTFQRNFEYACCRKLYNWLKVAPYQVDPQVEDEDDFDIREGVRVLSIAYSTERDVPAFCALLDGDGEVVEYFTSTLFVETKTSWREDERNSKEKDLNSLRKTIFSKKPHVVVVAGESREAMMVVDDVKSVINDLVDNEGFPSYKWELMDNELGILYMNCNKRGVVEVNKDDLMNALYLEFVNRTNEVGVDLNRAVQFSHTANIVQFVCAFGPRKAAFILKLLKSHNKQLESRAMLVFLHDKNFRWIDIDFFADMIPIFFEY</sequence>
<dbReference type="GO" id="GO:0042393">
    <property type="term" value="F:histone binding"/>
    <property type="evidence" value="ECO:0007669"/>
    <property type="project" value="TreeGrafter"/>
</dbReference>
<reference evidence="4 5" key="1">
    <citation type="submission" date="2021-06" db="EMBL/GenBank/DDBJ databases">
        <title>Caerostris extrusa draft genome.</title>
        <authorList>
            <person name="Kono N."/>
            <person name="Arakawa K."/>
        </authorList>
    </citation>
    <scope>NUCLEOTIDE SEQUENCE [LARGE SCALE GENOMIC DNA]</scope>
</reference>
<dbReference type="Gene3D" id="3.30.420.140">
    <property type="entry name" value="YqgF/RNase H-like domain"/>
    <property type="match status" value="1"/>
</dbReference>
<dbReference type="InterPro" id="IPR012337">
    <property type="entry name" value="RNaseH-like_sf"/>
</dbReference>
<feature type="domain" description="Transcription elongation factor Spt6 YqgF" evidence="3">
    <location>
        <begin position="49"/>
        <end position="169"/>
    </location>
</feature>
<dbReference type="GO" id="GO:0034728">
    <property type="term" value="P:nucleosome organization"/>
    <property type="evidence" value="ECO:0007669"/>
    <property type="project" value="TreeGrafter"/>
</dbReference>
<dbReference type="Pfam" id="PF14635">
    <property type="entry name" value="HHH_7"/>
    <property type="match status" value="1"/>
</dbReference>
<evidence type="ECO:0000313" key="5">
    <source>
        <dbReference type="Proteomes" id="UP001054945"/>
    </source>
</evidence>
<gene>
    <name evidence="4" type="primary">supt6h</name>
    <name evidence="4" type="ORF">CEXT_246671</name>
</gene>
<dbReference type="Gene3D" id="1.10.150.850">
    <property type="entry name" value="Spt6, helix-hairpin-helix domain"/>
    <property type="match status" value="1"/>
</dbReference>
<dbReference type="EMBL" id="BPLR01016320">
    <property type="protein sequence ID" value="GIY82998.1"/>
    <property type="molecule type" value="Genomic_DNA"/>
</dbReference>
<keyword evidence="4" id="KW-0251">Elongation factor</keyword>
<accession>A0AAV4WN73</accession>
<dbReference type="InterPro" id="IPR023323">
    <property type="entry name" value="Tex-like_dom_sf"/>
</dbReference>
<dbReference type="GO" id="GO:0003746">
    <property type="term" value="F:translation elongation factor activity"/>
    <property type="evidence" value="ECO:0007669"/>
    <property type="project" value="UniProtKB-KW"/>
</dbReference>
<organism evidence="4 5">
    <name type="scientific">Caerostris extrusa</name>
    <name type="common">Bark spider</name>
    <name type="synonym">Caerostris bankana</name>
    <dbReference type="NCBI Taxonomy" id="172846"/>
    <lineage>
        <taxon>Eukaryota</taxon>
        <taxon>Metazoa</taxon>
        <taxon>Ecdysozoa</taxon>
        <taxon>Arthropoda</taxon>
        <taxon>Chelicerata</taxon>
        <taxon>Arachnida</taxon>
        <taxon>Araneae</taxon>
        <taxon>Araneomorphae</taxon>
        <taxon>Entelegynae</taxon>
        <taxon>Araneoidea</taxon>
        <taxon>Araneidae</taxon>
        <taxon>Caerostris</taxon>
    </lineage>
</organism>
<evidence type="ECO:0000259" key="2">
    <source>
        <dbReference type="Pfam" id="PF14635"/>
    </source>
</evidence>
<feature type="domain" description="Transcription elongation factor Spt6 helix-hairpin-helix motif" evidence="2">
    <location>
        <begin position="175"/>
        <end position="244"/>
    </location>
</feature>
<evidence type="ECO:0000259" key="3">
    <source>
        <dbReference type="Pfam" id="PF14639"/>
    </source>
</evidence>